<reference evidence="2" key="1">
    <citation type="submission" date="2023-07" db="EMBL/GenBank/DDBJ databases">
        <title>Black Yeasts Isolated from many extreme environments.</title>
        <authorList>
            <person name="Coleine C."/>
            <person name="Stajich J.E."/>
            <person name="Selbmann L."/>
        </authorList>
    </citation>
    <scope>NUCLEOTIDE SEQUENCE</scope>
    <source>
        <strain evidence="2">CCFEE 5485</strain>
    </source>
</reference>
<dbReference type="AlphaFoldDB" id="A0AAE0WWG6"/>
<proteinExistence type="predicted"/>
<dbReference type="Proteomes" id="UP001274830">
    <property type="component" value="Unassembled WGS sequence"/>
</dbReference>
<protein>
    <submittedName>
        <fullName evidence="2">Uncharacterized protein</fullName>
    </submittedName>
</protein>
<organism evidence="2 3">
    <name type="scientific">Recurvomyces mirabilis</name>
    <dbReference type="NCBI Taxonomy" id="574656"/>
    <lineage>
        <taxon>Eukaryota</taxon>
        <taxon>Fungi</taxon>
        <taxon>Dikarya</taxon>
        <taxon>Ascomycota</taxon>
        <taxon>Pezizomycotina</taxon>
        <taxon>Dothideomycetes</taxon>
        <taxon>Dothideomycetidae</taxon>
        <taxon>Mycosphaerellales</taxon>
        <taxon>Teratosphaeriaceae</taxon>
        <taxon>Recurvomyces</taxon>
    </lineage>
</organism>
<feature type="region of interest" description="Disordered" evidence="1">
    <location>
        <begin position="212"/>
        <end position="297"/>
    </location>
</feature>
<gene>
    <name evidence="2" type="ORF">LTR78_000714</name>
</gene>
<sequence length="313" mass="34303">MSRRELFHLRKQLCAFQRQLLTRPYTSEAQPPTSISLAPDPVRFLQAADQAALRLARQRLESVVDHAKHTTEQVSAFPTALQIPITTRKPGVNHASEDPYETTLTPYQMGSLRARQQEQPAALDNLLKQADHIDKHLQDLQLLPYTTSSAEPTNPAFTKWQQGIIKMSTEERNLALKELSYEEQAKRSRLMGDSKRLVEIVKEVEAASRKYGGPVGVDAPTKAENPFAAGTAHAGSGNRQSTSAKAGTADPAERKGSSTGELKQNLAKKFPGSTTGSEQKVETTTATPPPRRSTAQTLLDLQRSLAESLKGGK</sequence>
<keyword evidence="3" id="KW-1185">Reference proteome</keyword>
<comment type="caution">
    <text evidence="2">The sequence shown here is derived from an EMBL/GenBank/DDBJ whole genome shotgun (WGS) entry which is preliminary data.</text>
</comment>
<evidence type="ECO:0000313" key="2">
    <source>
        <dbReference type="EMBL" id="KAK3679153.1"/>
    </source>
</evidence>
<evidence type="ECO:0000256" key="1">
    <source>
        <dbReference type="SAM" id="MobiDB-lite"/>
    </source>
</evidence>
<name>A0AAE0WWG6_9PEZI</name>
<accession>A0AAE0WWG6</accession>
<evidence type="ECO:0000313" key="3">
    <source>
        <dbReference type="Proteomes" id="UP001274830"/>
    </source>
</evidence>
<dbReference type="EMBL" id="JAUTXT010000002">
    <property type="protein sequence ID" value="KAK3679153.1"/>
    <property type="molecule type" value="Genomic_DNA"/>
</dbReference>